<dbReference type="SMART" id="SM00960">
    <property type="entry name" value="Robl_LC7"/>
    <property type="match status" value="1"/>
</dbReference>
<organism evidence="2 3">
    <name type="scientific">Desulfurella multipotens</name>
    <dbReference type="NCBI Taxonomy" id="79269"/>
    <lineage>
        <taxon>Bacteria</taxon>
        <taxon>Pseudomonadati</taxon>
        <taxon>Campylobacterota</taxon>
        <taxon>Desulfurellia</taxon>
        <taxon>Desulfurellales</taxon>
        <taxon>Desulfurellaceae</taxon>
        <taxon>Desulfurella</taxon>
    </lineage>
</organism>
<sequence length="121" mass="12983">MKEEDLNAQLAELVRLNPQIEGSALVSSDGLMISSQLPANFDEDRVAAMSAALLTLGERAVDELEKGVPEQVTVKGDKGYIILTSAGSEAVLIVLAKPDVKLGLLYLDIKNTSKKLKELMS</sequence>
<dbReference type="Pfam" id="PF03259">
    <property type="entry name" value="Robl_LC7"/>
    <property type="match status" value="1"/>
</dbReference>
<gene>
    <name evidence="2" type="ORF">SAMN05660835_00855</name>
</gene>
<dbReference type="Proteomes" id="UP000199411">
    <property type="component" value="Unassembled WGS sequence"/>
</dbReference>
<dbReference type="SUPFAM" id="SSF103196">
    <property type="entry name" value="Roadblock/LC7 domain"/>
    <property type="match status" value="1"/>
</dbReference>
<protein>
    <recommendedName>
        <fullName evidence="1">Roadblock/LAMTOR2 domain-containing protein</fullName>
    </recommendedName>
</protein>
<dbReference type="EMBL" id="FMYU01000005">
    <property type="protein sequence ID" value="SDC44506.1"/>
    <property type="molecule type" value="Genomic_DNA"/>
</dbReference>
<dbReference type="AlphaFoldDB" id="A0A1G6LP74"/>
<dbReference type="InterPro" id="IPR004942">
    <property type="entry name" value="Roadblock/LAMTOR2_dom"/>
</dbReference>
<dbReference type="InterPro" id="IPR053141">
    <property type="entry name" value="Mycobact_SerProt_Inhib_Rv3364c"/>
</dbReference>
<reference evidence="3" key="1">
    <citation type="submission" date="2016-10" db="EMBL/GenBank/DDBJ databases">
        <authorList>
            <person name="Varghese N."/>
            <person name="Submissions S."/>
        </authorList>
    </citation>
    <scope>NUCLEOTIDE SEQUENCE [LARGE SCALE GENOMIC DNA]</scope>
    <source>
        <strain evidence="3">DSM 8415</strain>
    </source>
</reference>
<keyword evidence="3" id="KW-1185">Reference proteome</keyword>
<evidence type="ECO:0000313" key="2">
    <source>
        <dbReference type="EMBL" id="SDC44506.1"/>
    </source>
</evidence>
<proteinExistence type="predicted"/>
<evidence type="ECO:0000313" key="3">
    <source>
        <dbReference type="Proteomes" id="UP000199411"/>
    </source>
</evidence>
<dbReference type="PANTHER" id="PTHR36222">
    <property type="entry name" value="SERINE PROTEASE INHIBITOR RV3364C"/>
    <property type="match status" value="1"/>
</dbReference>
<dbReference type="OrthoDB" id="513103at2"/>
<name>A0A1G6LP74_9BACT</name>
<dbReference type="Gene3D" id="3.30.450.30">
    <property type="entry name" value="Dynein light chain 2a, cytoplasmic"/>
    <property type="match status" value="1"/>
</dbReference>
<dbReference type="PANTHER" id="PTHR36222:SF1">
    <property type="entry name" value="SERINE PROTEASE INHIBITOR RV3364C"/>
    <property type="match status" value="1"/>
</dbReference>
<evidence type="ECO:0000259" key="1">
    <source>
        <dbReference type="SMART" id="SM00960"/>
    </source>
</evidence>
<dbReference type="RefSeq" id="WP_025391937.1">
    <property type="nucleotide sequence ID" value="NZ_FMYU01000005.1"/>
</dbReference>
<feature type="domain" description="Roadblock/LAMTOR2" evidence="1">
    <location>
        <begin position="7"/>
        <end position="96"/>
    </location>
</feature>
<accession>A0A1G6LP74</accession>